<feature type="compositionally biased region" description="Basic residues" evidence="1">
    <location>
        <begin position="360"/>
        <end position="370"/>
    </location>
</feature>
<dbReference type="AlphaFoldDB" id="A0AAW0ACY2"/>
<proteinExistence type="predicted"/>
<dbReference type="EMBL" id="JAWWNJ010000075">
    <property type="protein sequence ID" value="KAK7006700.1"/>
    <property type="molecule type" value="Genomic_DNA"/>
</dbReference>
<protein>
    <submittedName>
        <fullName evidence="2">Uncharacterized protein</fullName>
    </submittedName>
</protein>
<keyword evidence="3" id="KW-1185">Reference proteome</keyword>
<evidence type="ECO:0000313" key="3">
    <source>
        <dbReference type="Proteomes" id="UP001362999"/>
    </source>
</evidence>
<evidence type="ECO:0000256" key="1">
    <source>
        <dbReference type="SAM" id="MobiDB-lite"/>
    </source>
</evidence>
<sequence length="445" mass="49690">MTRQKETRDGVVEGGSGNRDKRYLRHSIAATYSKNKCTSTSVPRIPNVAAQRDSFRKAELVRYGGDEVVGECVKNVVMDHSVGWRERWIRELETGCRVGVSASSGAEEILVVPGTLSGRFGPSNPNSQNEDVEEGEGKTFRLTQMEEGRSKIGINQNLRMDRKSRNPGQGIPPTQHNVTDYTPESDHSEPSNTFLGKDSNCPARTVRYNFRGVDGSRGLESIKVDSVGLKVPFQWVEFYDEVELEFDIRGNEYHVPVALESKVARRISIDIDTVSLRLRAKGESFAIAVLPHEHGNAVRATCDDLEHRCIACDVSAFCTVAAVARPSDYIAMNARRSDDEGSGDKSQKRQYNIPQAALHRASKRYHKKRSPAQQAVSQALNKGNKENITAPAPSSSSTSKSARKLKDYKKEYQNLQRKLRHARTKTSSRQRLTCTKPEPKTARRL</sequence>
<reference evidence="2 3" key="1">
    <citation type="journal article" date="2024" name="J Genomics">
        <title>Draft genome sequencing and assembly of Favolaschia claudopus CIRM-BRFM 2984 isolated from oak limbs.</title>
        <authorList>
            <person name="Navarro D."/>
            <person name="Drula E."/>
            <person name="Chaduli D."/>
            <person name="Cazenave R."/>
            <person name="Ahrendt S."/>
            <person name="Wang J."/>
            <person name="Lipzen A."/>
            <person name="Daum C."/>
            <person name="Barry K."/>
            <person name="Grigoriev I.V."/>
            <person name="Favel A."/>
            <person name="Rosso M.N."/>
            <person name="Martin F."/>
        </authorList>
    </citation>
    <scope>NUCLEOTIDE SEQUENCE [LARGE SCALE GENOMIC DNA]</scope>
    <source>
        <strain evidence="2 3">CIRM-BRFM 2984</strain>
    </source>
</reference>
<name>A0AAW0ACY2_9AGAR</name>
<comment type="caution">
    <text evidence="2">The sequence shown here is derived from an EMBL/GenBank/DDBJ whole genome shotgun (WGS) entry which is preliminary data.</text>
</comment>
<accession>A0AAW0ACY2</accession>
<feature type="compositionally biased region" description="Low complexity" evidence="1">
    <location>
        <begin position="389"/>
        <end position="400"/>
    </location>
</feature>
<feature type="compositionally biased region" description="Basic and acidic residues" evidence="1">
    <location>
        <begin position="135"/>
        <end position="150"/>
    </location>
</feature>
<gene>
    <name evidence="2" type="ORF">R3P38DRAFT_2793792</name>
</gene>
<feature type="compositionally biased region" description="Basic residues" evidence="1">
    <location>
        <begin position="417"/>
        <end position="428"/>
    </location>
</feature>
<feature type="region of interest" description="Disordered" evidence="1">
    <location>
        <begin position="359"/>
        <end position="378"/>
    </location>
</feature>
<feature type="region of interest" description="Disordered" evidence="1">
    <location>
        <begin position="383"/>
        <end position="445"/>
    </location>
</feature>
<feature type="region of interest" description="Disordered" evidence="1">
    <location>
        <begin position="117"/>
        <end position="198"/>
    </location>
</feature>
<dbReference type="Proteomes" id="UP001362999">
    <property type="component" value="Unassembled WGS sequence"/>
</dbReference>
<feature type="compositionally biased region" description="Polar residues" evidence="1">
    <location>
        <begin position="172"/>
        <end position="182"/>
    </location>
</feature>
<organism evidence="2 3">
    <name type="scientific">Favolaschia claudopus</name>
    <dbReference type="NCBI Taxonomy" id="2862362"/>
    <lineage>
        <taxon>Eukaryota</taxon>
        <taxon>Fungi</taxon>
        <taxon>Dikarya</taxon>
        <taxon>Basidiomycota</taxon>
        <taxon>Agaricomycotina</taxon>
        <taxon>Agaricomycetes</taxon>
        <taxon>Agaricomycetidae</taxon>
        <taxon>Agaricales</taxon>
        <taxon>Marasmiineae</taxon>
        <taxon>Mycenaceae</taxon>
        <taxon>Favolaschia</taxon>
    </lineage>
</organism>
<evidence type="ECO:0000313" key="2">
    <source>
        <dbReference type="EMBL" id="KAK7006700.1"/>
    </source>
</evidence>